<dbReference type="AlphaFoldDB" id="A0AAD8PDJ2"/>
<evidence type="ECO:0000313" key="3">
    <source>
        <dbReference type="Proteomes" id="UP001230268"/>
    </source>
</evidence>
<dbReference type="NCBIfam" id="TIGR01492">
    <property type="entry name" value="CPW_WPC"/>
    <property type="match status" value="2"/>
</dbReference>
<evidence type="ECO:0000259" key="1">
    <source>
        <dbReference type="PROSITE" id="PS51203"/>
    </source>
</evidence>
<dbReference type="SUPFAM" id="SSF49764">
    <property type="entry name" value="HSP20-like chaperones"/>
    <property type="match status" value="1"/>
</dbReference>
<keyword evidence="3" id="KW-1185">Reference proteome</keyword>
<dbReference type="InterPro" id="IPR007052">
    <property type="entry name" value="CS_dom"/>
</dbReference>
<dbReference type="Gene3D" id="2.60.40.790">
    <property type="match status" value="1"/>
</dbReference>
<evidence type="ECO:0000313" key="2">
    <source>
        <dbReference type="EMBL" id="KAK1442849.1"/>
    </source>
</evidence>
<dbReference type="Pfam" id="PF09717">
    <property type="entry name" value="CPW_WPC"/>
    <property type="match status" value="2"/>
</dbReference>
<dbReference type="GO" id="GO:0051087">
    <property type="term" value="F:protein-folding chaperone binding"/>
    <property type="evidence" value="ECO:0007669"/>
    <property type="project" value="InterPro"/>
</dbReference>
<sequence>MPCSTSDCPPPVRPRYDWYQDDDTLSIVIYEASVRPESICTTFKDGTLSITYSSEERMVDNDTEILTNTHSFQLRLYSPIVDPAGPASDHKLICSKKKIELRLRKINRGYWSNLEFPEKPIMQGPITFSKVEEKYMDTCIPDKGDKDEDGRFLELLQDIYSKGDEDTKRAMLKSFEPCLLQIRAYESSCLHITAKKRMRALSWIVLASICMDGIYGSINEAEPTKRIADDEDLNISDSMGDIVSKGTMTLKGDEEDLLPGSHNLVHDLEERAVELKTLHPNVKHTERQKEERDAKHNHTINLCQRDYTHPCPLGFRHVSVGNGDTKCIPPTSYSGPCIGQELIYREMPEEEKIAWAHGCLANWPCVQCRRRYSDMCPEKWELDGDKTKGFICRATQEYQGPCKEDEYSFLSYNIAMQKQWSRRCYAWWPCDPIKQLGKPPDGDLPITMRATLYRIKS</sequence>
<organism evidence="2 3">
    <name type="scientific">Babesia gibsoni</name>
    <dbReference type="NCBI Taxonomy" id="33632"/>
    <lineage>
        <taxon>Eukaryota</taxon>
        <taxon>Sar</taxon>
        <taxon>Alveolata</taxon>
        <taxon>Apicomplexa</taxon>
        <taxon>Aconoidasida</taxon>
        <taxon>Piroplasmida</taxon>
        <taxon>Babesiidae</taxon>
        <taxon>Babesia</taxon>
    </lineage>
</organism>
<dbReference type="EMBL" id="JAVEPI010000003">
    <property type="protein sequence ID" value="KAK1442849.1"/>
    <property type="molecule type" value="Genomic_DNA"/>
</dbReference>
<name>A0AAD8PDJ2_BABGI</name>
<gene>
    <name evidence="2" type="ORF">BgAZ_303670</name>
</gene>
<dbReference type="PROSITE" id="PS51203">
    <property type="entry name" value="CS"/>
    <property type="match status" value="1"/>
</dbReference>
<dbReference type="Proteomes" id="UP001230268">
    <property type="component" value="Unassembled WGS sequence"/>
</dbReference>
<dbReference type="PANTHER" id="PTHR45862">
    <property type="entry name" value="PROTEIN SGT1 HOMOLOG"/>
    <property type="match status" value="1"/>
</dbReference>
<dbReference type="InterPro" id="IPR008978">
    <property type="entry name" value="HSP20-like_chaperone"/>
</dbReference>
<dbReference type="InterPro" id="IPR007699">
    <property type="entry name" value="SGS_dom"/>
</dbReference>
<protein>
    <recommendedName>
        <fullName evidence="1">CS domain-containing protein</fullName>
    </recommendedName>
</protein>
<dbReference type="InterPro" id="IPR044563">
    <property type="entry name" value="Sgt1-like"/>
</dbReference>
<dbReference type="InterPro" id="IPR006387">
    <property type="entry name" value="CPW_WPC_dom"/>
</dbReference>
<accession>A0AAD8PDJ2</accession>
<comment type="caution">
    <text evidence="2">The sequence shown here is derived from an EMBL/GenBank/DDBJ whole genome shotgun (WGS) entry which is preliminary data.</text>
</comment>
<feature type="domain" description="CS" evidence="1">
    <location>
        <begin position="11"/>
        <end position="115"/>
    </location>
</feature>
<proteinExistence type="predicted"/>
<dbReference type="Pfam" id="PF05002">
    <property type="entry name" value="SGS"/>
    <property type="match status" value="1"/>
</dbReference>
<dbReference type="SMART" id="SM01099">
    <property type="entry name" value="CPW_WPC"/>
    <property type="match status" value="2"/>
</dbReference>
<reference evidence="2" key="1">
    <citation type="submission" date="2023-08" db="EMBL/GenBank/DDBJ databases">
        <title>Draft sequence of the Babesia gibsoni genome.</title>
        <authorList>
            <person name="Yamagishi J.Y."/>
            <person name="Xuan X.X."/>
        </authorList>
    </citation>
    <scope>NUCLEOTIDE SEQUENCE</scope>
    <source>
        <strain evidence="2">Azabu</strain>
    </source>
</reference>